<dbReference type="EMBL" id="JAVDTR010000008">
    <property type="protein sequence ID" value="MDR6724601.1"/>
    <property type="molecule type" value="Genomic_DNA"/>
</dbReference>
<dbReference type="RefSeq" id="WP_056704135.1">
    <property type="nucleotide sequence ID" value="NZ_JAVDTR010000008.1"/>
</dbReference>
<proteinExistence type="predicted"/>
<dbReference type="Pfam" id="PF00176">
    <property type="entry name" value="SNF2-rel_dom"/>
    <property type="match status" value="1"/>
</dbReference>
<keyword evidence="4" id="KW-0067">ATP-binding</keyword>
<dbReference type="CDD" id="cd18793">
    <property type="entry name" value="SF2_C_SNF"/>
    <property type="match status" value="1"/>
</dbReference>
<dbReference type="InterPro" id="IPR049730">
    <property type="entry name" value="SNF2/RAD54-like_C"/>
</dbReference>
<dbReference type="InterPro" id="IPR038718">
    <property type="entry name" value="SNF2-like_sf"/>
</dbReference>
<dbReference type="GO" id="GO:0005524">
    <property type="term" value="F:ATP binding"/>
    <property type="evidence" value="ECO:0007669"/>
    <property type="project" value="InterPro"/>
</dbReference>
<dbReference type="PROSITE" id="PS51194">
    <property type="entry name" value="HELICASE_CTER"/>
    <property type="match status" value="1"/>
</dbReference>
<reference evidence="4" key="1">
    <citation type="submission" date="2023-07" db="EMBL/GenBank/DDBJ databases">
        <title>Sorghum-associated microbial communities from plants grown in Nebraska, USA.</title>
        <authorList>
            <person name="Schachtman D."/>
        </authorList>
    </citation>
    <scope>NUCLEOTIDE SEQUENCE</scope>
    <source>
        <strain evidence="4">BE80</strain>
    </source>
</reference>
<dbReference type="PROSITE" id="PS51192">
    <property type="entry name" value="HELICASE_ATP_BIND_1"/>
    <property type="match status" value="1"/>
</dbReference>
<dbReference type="SUPFAM" id="SSF52540">
    <property type="entry name" value="P-loop containing nucleoside triphosphate hydrolases"/>
    <property type="match status" value="2"/>
</dbReference>
<dbReference type="Gene3D" id="3.40.50.10810">
    <property type="entry name" value="Tandem AAA-ATPase domain"/>
    <property type="match status" value="1"/>
</dbReference>
<protein>
    <submittedName>
        <fullName evidence="4">Superfamily II DNA or RNA helicase</fullName>
    </submittedName>
</protein>
<dbReference type="Pfam" id="PF12419">
    <property type="entry name" value="DUF3670"/>
    <property type="match status" value="1"/>
</dbReference>
<dbReference type="PANTHER" id="PTHR10799">
    <property type="entry name" value="SNF2/RAD54 HELICASE FAMILY"/>
    <property type="match status" value="1"/>
</dbReference>
<evidence type="ECO:0000313" key="4">
    <source>
        <dbReference type="EMBL" id="MDR6724601.1"/>
    </source>
</evidence>
<evidence type="ECO:0000259" key="3">
    <source>
        <dbReference type="PROSITE" id="PS51194"/>
    </source>
</evidence>
<evidence type="ECO:0000256" key="1">
    <source>
        <dbReference type="ARBA" id="ARBA00022801"/>
    </source>
</evidence>
<evidence type="ECO:0000259" key="2">
    <source>
        <dbReference type="PROSITE" id="PS51192"/>
    </source>
</evidence>
<feature type="domain" description="Helicase ATP-binding" evidence="2">
    <location>
        <begin position="574"/>
        <end position="770"/>
    </location>
</feature>
<dbReference type="FunFam" id="3.40.50.300:FF:000533">
    <property type="entry name" value="Helicase, Snf2 family"/>
    <property type="match status" value="1"/>
</dbReference>
<dbReference type="SMART" id="SM00490">
    <property type="entry name" value="HELICc"/>
    <property type="match status" value="1"/>
</dbReference>
<dbReference type="CDD" id="cd18012">
    <property type="entry name" value="DEXQc_arch_SWI2_SNF2"/>
    <property type="match status" value="1"/>
</dbReference>
<dbReference type="Gene3D" id="3.40.50.300">
    <property type="entry name" value="P-loop containing nucleotide triphosphate hydrolases"/>
    <property type="match status" value="1"/>
</dbReference>
<dbReference type="AlphaFoldDB" id="A0AAP5H425"/>
<keyword evidence="4" id="KW-0547">Nucleotide-binding</keyword>
<name>A0AAP5H425_PAEAM</name>
<evidence type="ECO:0000313" key="5">
    <source>
        <dbReference type="Proteomes" id="UP001254832"/>
    </source>
</evidence>
<dbReference type="InterPro" id="IPR027417">
    <property type="entry name" value="P-loop_NTPase"/>
</dbReference>
<dbReference type="SMART" id="SM00487">
    <property type="entry name" value="DEXDc"/>
    <property type="match status" value="1"/>
</dbReference>
<sequence>MMQSLYGVWLGDVFFCFSGETSEPRVDAWSHVVRRLNFGDGGRLFQPAALRLAELRWPNPMRNAAEAKGTKRRQLLGRTLEGLAMSPKDTFKLLLHWDDSILNAAGIQAGEEIKYWVKAAEFTQELLLRGEIAPAAEFAAKTGARRRTGQETLTGVWRPRLLHEADVERFRELAEAMPPIGLSAPGAYASSEPESREEAGATVLFSFMSGMVHAVVTGELEGMDSEMSRYRTQFRRGSSPVSELWWNSLISMFRPVTVQGATEELTEFMEIIQDAGGTSMPLMRTEEIAPTEGEIKLVLRLEPPLGELETLWGITFWVDSVQEPGLRLPARTIWAHPERDLDRGKVQYAAIAEQLLMALGYATELAPELETALLEPRPEGIKLSQQAFFEFLTHAVPRLQKSGVTVLMPSRWSRAGKRRAGLRLQMLNRGTEQTPSASSALGMEQLVAFKAEPMIDGKPVTPEELAALAEATVPYVMFRGEWIEVDTKEIRQVLRYMKKEEEQYMPLSEWLHLAAEEGEDAAWKGLSVFGAESEGLLSFLLDGQVLRSIEPRQVPKELHGELRPYQERGYQWLSAMRELGFGVCLADDMGLGKTIQVITCLLDLKHEEQQIAAQEAEENDGETLETGADGTSEWDAAAYSQGVHLPALIVCPTSLLGNWQRELKRFAPDLTLYIHHGGQRLHGAAFQAEAQAHDIVLTTYHLAGRDGPDLASLQWSTVVLDEAQYIKNYRTKQAQSVMRLSAPHRIAMTGTPVENRLSELWSIFQFLNPGYLGTASSFRQRYTGTGTSEENGASLRELHRLVSPFMLRRLKSDPDIRKDLPEKLELKSYCSLTPEQTVLYQRVVDDLMGGLDGRNGIARKGIVLSSLTKLKQICDHPVLADSNRKDHAKVEASGKMERLLELVDAIRDNGESALIFTQYVAMGELLVSRLTQRYEEEPYFLHGGVSKIQRDEMVETFQKGEGPSLFVLSLRAGGVGLNLTRASHVIHYDRWWNPAVENQATDRVFRIGQNRNVQVHKLICQGTLEERIDELIESKKALSEQVVGSGENWLTEMSDDELRGLISLQGETWL</sequence>
<dbReference type="Pfam" id="PF00271">
    <property type="entry name" value="Helicase_C"/>
    <property type="match status" value="1"/>
</dbReference>
<keyword evidence="4" id="KW-0347">Helicase</keyword>
<keyword evidence="1" id="KW-0378">Hydrolase</keyword>
<organism evidence="4 5">
    <name type="scientific">Paenibacillus amylolyticus</name>
    <dbReference type="NCBI Taxonomy" id="1451"/>
    <lineage>
        <taxon>Bacteria</taxon>
        <taxon>Bacillati</taxon>
        <taxon>Bacillota</taxon>
        <taxon>Bacilli</taxon>
        <taxon>Bacillales</taxon>
        <taxon>Paenibacillaceae</taxon>
        <taxon>Paenibacillus</taxon>
    </lineage>
</organism>
<dbReference type="InterPro" id="IPR022138">
    <property type="entry name" value="DUF3670"/>
</dbReference>
<dbReference type="GO" id="GO:0016787">
    <property type="term" value="F:hydrolase activity"/>
    <property type="evidence" value="ECO:0007669"/>
    <property type="project" value="UniProtKB-KW"/>
</dbReference>
<dbReference type="InterPro" id="IPR014001">
    <property type="entry name" value="Helicase_ATP-bd"/>
</dbReference>
<dbReference type="InterPro" id="IPR001650">
    <property type="entry name" value="Helicase_C-like"/>
</dbReference>
<dbReference type="Proteomes" id="UP001254832">
    <property type="component" value="Unassembled WGS sequence"/>
</dbReference>
<comment type="caution">
    <text evidence="4">The sequence shown here is derived from an EMBL/GenBank/DDBJ whole genome shotgun (WGS) entry which is preliminary data.</text>
</comment>
<feature type="domain" description="Helicase C-terminal" evidence="3">
    <location>
        <begin position="898"/>
        <end position="1054"/>
    </location>
</feature>
<gene>
    <name evidence="4" type="ORF">J2W91_003069</name>
</gene>
<accession>A0AAP5H425</accession>
<dbReference type="GO" id="GO:0004386">
    <property type="term" value="F:helicase activity"/>
    <property type="evidence" value="ECO:0007669"/>
    <property type="project" value="UniProtKB-KW"/>
</dbReference>
<dbReference type="InterPro" id="IPR000330">
    <property type="entry name" value="SNF2_N"/>
</dbReference>